<accession>J3NU66</accession>
<feature type="region of interest" description="Disordered" evidence="1">
    <location>
        <begin position="75"/>
        <end position="105"/>
    </location>
</feature>
<gene>
    <name evidence="3" type="primary">20345279</name>
    <name evidence="2" type="ORF">GGTG_04821</name>
</gene>
<feature type="compositionally biased region" description="Acidic residues" evidence="1">
    <location>
        <begin position="81"/>
        <end position="90"/>
    </location>
</feature>
<dbReference type="Proteomes" id="UP000006039">
    <property type="component" value="Unassembled WGS sequence"/>
</dbReference>
<sequence>MDSSRAAQLAPLNEAIDALSADQLRYVVRKLCAKSETISKYLGKKLLPNESETVPEESETVSKYFSKKTPVPKALGTIDLTNDDEDEASAEEAAPPRKKQKHVQPRYETCEQCKEEYDVEDNGPTSCVWHYGDSKVDYEGDFWGG</sequence>
<dbReference type="OrthoDB" id="5422613at2759"/>
<dbReference type="EMBL" id="GL385396">
    <property type="protein sequence ID" value="EJT79737.1"/>
    <property type="molecule type" value="Genomic_DNA"/>
</dbReference>
<reference evidence="2" key="3">
    <citation type="submission" date="2010-09" db="EMBL/GenBank/DDBJ databases">
        <title>Annotation of Gaeumannomyces graminis var. tritici R3-111a-1.</title>
        <authorList>
            <consortium name="The Broad Institute Genome Sequencing Platform"/>
            <person name="Ma L.-J."/>
            <person name="Dead R."/>
            <person name="Young S.K."/>
            <person name="Zeng Q."/>
            <person name="Gargeya S."/>
            <person name="Fitzgerald M."/>
            <person name="Haas B."/>
            <person name="Abouelleil A."/>
            <person name="Alvarado L."/>
            <person name="Arachchi H.M."/>
            <person name="Berlin A."/>
            <person name="Brown A."/>
            <person name="Chapman S.B."/>
            <person name="Chen Z."/>
            <person name="Dunbar C."/>
            <person name="Freedman E."/>
            <person name="Gearin G."/>
            <person name="Gellesch M."/>
            <person name="Goldberg J."/>
            <person name="Griggs A."/>
            <person name="Gujja S."/>
            <person name="Heiman D."/>
            <person name="Howarth C."/>
            <person name="Larson L."/>
            <person name="Lui A."/>
            <person name="MacDonald P.J.P."/>
            <person name="Mehta T."/>
            <person name="Montmayeur A."/>
            <person name="Murphy C."/>
            <person name="Neiman D."/>
            <person name="Pearson M."/>
            <person name="Priest M."/>
            <person name="Roberts A."/>
            <person name="Saif S."/>
            <person name="Shea T."/>
            <person name="Shenoy N."/>
            <person name="Sisk P."/>
            <person name="Stolte C."/>
            <person name="Sykes S."/>
            <person name="Yandava C."/>
            <person name="Wortman J."/>
            <person name="Nusbaum C."/>
            <person name="Birren B."/>
        </authorList>
    </citation>
    <scope>NUCLEOTIDE SEQUENCE</scope>
    <source>
        <strain evidence="2">R3-111a-1</strain>
    </source>
</reference>
<reference evidence="3" key="5">
    <citation type="submission" date="2018-04" db="UniProtKB">
        <authorList>
            <consortium name="EnsemblFungi"/>
        </authorList>
    </citation>
    <scope>IDENTIFICATION</scope>
    <source>
        <strain evidence="3">R3-111a-1</strain>
    </source>
</reference>
<organism evidence="2">
    <name type="scientific">Gaeumannomyces tritici (strain R3-111a-1)</name>
    <name type="common">Wheat and barley take-all root rot fungus</name>
    <name type="synonym">Gaeumannomyces graminis var. tritici</name>
    <dbReference type="NCBI Taxonomy" id="644352"/>
    <lineage>
        <taxon>Eukaryota</taxon>
        <taxon>Fungi</taxon>
        <taxon>Dikarya</taxon>
        <taxon>Ascomycota</taxon>
        <taxon>Pezizomycotina</taxon>
        <taxon>Sordariomycetes</taxon>
        <taxon>Sordariomycetidae</taxon>
        <taxon>Magnaporthales</taxon>
        <taxon>Magnaporthaceae</taxon>
        <taxon>Gaeumannomyces</taxon>
    </lineage>
</organism>
<name>J3NU66_GAET3</name>
<reference evidence="3" key="4">
    <citation type="journal article" date="2015" name="G3 (Bethesda)">
        <title>Genome sequences of three phytopathogenic species of the Magnaporthaceae family of fungi.</title>
        <authorList>
            <person name="Okagaki L.H."/>
            <person name="Nunes C.C."/>
            <person name="Sailsbery J."/>
            <person name="Clay B."/>
            <person name="Brown D."/>
            <person name="John T."/>
            <person name="Oh Y."/>
            <person name="Young N."/>
            <person name="Fitzgerald M."/>
            <person name="Haas B.J."/>
            <person name="Zeng Q."/>
            <person name="Young S."/>
            <person name="Adiconis X."/>
            <person name="Fan L."/>
            <person name="Levin J.Z."/>
            <person name="Mitchell T.K."/>
            <person name="Okubara P.A."/>
            <person name="Farman M.L."/>
            <person name="Kohn L.M."/>
            <person name="Birren B."/>
            <person name="Ma L.-J."/>
            <person name="Dean R.A."/>
        </authorList>
    </citation>
    <scope>NUCLEOTIDE SEQUENCE</scope>
    <source>
        <strain evidence="3">R3-111a-1</strain>
    </source>
</reference>
<dbReference type="GeneID" id="20345279"/>
<dbReference type="VEuPathDB" id="FungiDB:GGTG_04821"/>
<evidence type="ECO:0000313" key="4">
    <source>
        <dbReference type="Proteomes" id="UP000006039"/>
    </source>
</evidence>
<evidence type="ECO:0000313" key="3">
    <source>
        <dbReference type="EnsemblFungi" id="EJT79737"/>
    </source>
</evidence>
<reference evidence="2" key="2">
    <citation type="submission" date="2010-07" db="EMBL/GenBank/DDBJ databases">
        <authorList>
            <consortium name="The Broad Institute Genome Sequencing Platform"/>
            <consortium name="Broad Institute Genome Sequencing Center for Infectious Disease"/>
            <person name="Ma L.-J."/>
            <person name="Dead R."/>
            <person name="Young S."/>
            <person name="Zeng Q."/>
            <person name="Koehrsen M."/>
            <person name="Alvarado L."/>
            <person name="Berlin A."/>
            <person name="Chapman S.B."/>
            <person name="Chen Z."/>
            <person name="Freedman E."/>
            <person name="Gellesch M."/>
            <person name="Goldberg J."/>
            <person name="Griggs A."/>
            <person name="Gujja S."/>
            <person name="Heilman E.R."/>
            <person name="Heiman D."/>
            <person name="Hepburn T."/>
            <person name="Howarth C."/>
            <person name="Jen D."/>
            <person name="Larson L."/>
            <person name="Mehta T."/>
            <person name="Neiman D."/>
            <person name="Pearson M."/>
            <person name="Roberts A."/>
            <person name="Saif S."/>
            <person name="Shea T."/>
            <person name="Shenoy N."/>
            <person name="Sisk P."/>
            <person name="Stolte C."/>
            <person name="Sykes S."/>
            <person name="Walk T."/>
            <person name="White J."/>
            <person name="Yandava C."/>
            <person name="Haas B."/>
            <person name="Nusbaum C."/>
            <person name="Birren B."/>
        </authorList>
    </citation>
    <scope>NUCLEOTIDE SEQUENCE</scope>
    <source>
        <strain evidence="2">R3-111a-1</strain>
    </source>
</reference>
<dbReference type="EnsemblFungi" id="EJT79737">
    <property type="protein sequence ID" value="EJT79737"/>
    <property type="gene ID" value="GGTG_04821"/>
</dbReference>
<dbReference type="HOGENOM" id="CLU_1786966_0_0_1"/>
<evidence type="ECO:0000313" key="2">
    <source>
        <dbReference type="EMBL" id="EJT79737.1"/>
    </source>
</evidence>
<dbReference type="PANTHER" id="PTHR38167:SF1">
    <property type="entry name" value="C2H2-TYPE DOMAIN-CONTAINING PROTEIN"/>
    <property type="match status" value="1"/>
</dbReference>
<protein>
    <submittedName>
        <fullName evidence="2 3">Uncharacterized protein</fullName>
    </submittedName>
</protein>
<dbReference type="AlphaFoldDB" id="J3NU66"/>
<keyword evidence="4" id="KW-1185">Reference proteome</keyword>
<dbReference type="PANTHER" id="PTHR38167">
    <property type="entry name" value="C2H2-TYPE DOMAIN-CONTAINING PROTEIN"/>
    <property type="match status" value="1"/>
</dbReference>
<evidence type="ECO:0000256" key="1">
    <source>
        <dbReference type="SAM" id="MobiDB-lite"/>
    </source>
</evidence>
<reference evidence="4" key="1">
    <citation type="submission" date="2010-07" db="EMBL/GenBank/DDBJ databases">
        <title>The genome sequence of Gaeumannomyces graminis var. tritici strain R3-111a-1.</title>
        <authorList>
            <consortium name="The Broad Institute Genome Sequencing Platform"/>
            <person name="Ma L.-J."/>
            <person name="Dead R."/>
            <person name="Young S."/>
            <person name="Zeng Q."/>
            <person name="Koehrsen M."/>
            <person name="Alvarado L."/>
            <person name="Berlin A."/>
            <person name="Chapman S.B."/>
            <person name="Chen Z."/>
            <person name="Freedman E."/>
            <person name="Gellesch M."/>
            <person name="Goldberg J."/>
            <person name="Griggs A."/>
            <person name="Gujja S."/>
            <person name="Heilman E.R."/>
            <person name="Heiman D."/>
            <person name="Hepburn T."/>
            <person name="Howarth C."/>
            <person name="Jen D."/>
            <person name="Larson L."/>
            <person name="Mehta T."/>
            <person name="Neiman D."/>
            <person name="Pearson M."/>
            <person name="Roberts A."/>
            <person name="Saif S."/>
            <person name="Shea T."/>
            <person name="Shenoy N."/>
            <person name="Sisk P."/>
            <person name="Stolte C."/>
            <person name="Sykes S."/>
            <person name="Walk T."/>
            <person name="White J."/>
            <person name="Yandava C."/>
            <person name="Haas B."/>
            <person name="Nusbaum C."/>
            <person name="Birren B."/>
        </authorList>
    </citation>
    <scope>NUCLEOTIDE SEQUENCE [LARGE SCALE GENOMIC DNA]</scope>
    <source>
        <strain evidence="4">R3-111a-1</strain>
    </source>
</reference>
<proteinExistence type="predicted"/>
<dbReference type="RefSeq" id="XP_009220882.1">
    <property type="nucleotide sequence ID" value="XM_009222618.1"/>
</dbReference>